<evidence type="ECO:0000313" key="1">
    <source>
        <dbReference type="EMBL" id="CAB4340561.1"/>
    </source>
</evidence>
<proteinExistence type="predicted"/>
<accession>A0A6J5ZD87</accession>
<dbReference type="AlphaFoldDB" id="A0A6J5ZD87"/>
<name>A0A6J5ZD87_9ZZZZ</name>
<reference evidence="1" key="1">
    <citation type="submission" date="2020-05" db="EMBL/GenBank/DDBJ databases">
        <authorList>
            <person name="Chiriac C."/>
            <person name="Salcher M."/>
            <person name="Ghai R."/>
            <person name="Kavagutti S V."/>
        </authorList>
    </citation>
    <scope>NUCLEOTIDE SEQUENCE</scope>
</reference>
<protein>
    <submittedName>
        <fullName evidence="1">Unannotated protein</fullName>
    </submittedName>
</protein>
<organism evidence="1">
    <name type="scientific">freshwater metagenome</name>
    <dbReference type="NCBI Taxonomy" id="449393"/>
    <lineage>
        <taxon>unclassified sequences</taxon>
        <taxon>metagenomes</taxon>
        <taxon>ecological metagenomes</taxon>
    </lineage>
</organism>
<gene>
    <name evidence="1" type="ORF">UFOPK3775_00878</name>
</gene>
<dbReference type="EMBL" id="CAESAK010000117">
    <property type="protein sequence ID" value="CAB4340561.1"/>
    <property type="molecule type" value="Genomic_DNA"/>
</dbReference>
<sequence>MAIEDDYIAYLRESKKESILVLLSRAGISTTLDLSSLGYSVEKTLYGVKASGKTVIIESGSATQGVWLLRQV</sequence>